<protein>
    <submittedName>
        <fullName evidence="1">DNA polymerase-3 subunit delta</fullName>
    </submittedName>
</protein>
<dbReference type="InterPro" id="IPR027417">
    <property type="entry name" value="P-loop_NTPase"/>
</dbReference>
<dbReference type="Proteomes" id="UP000192393">
    <property type="component" value="Unassembled WGS sequence"/>
</dbReference>
<dbReference type="InterPro" id="IPR050238">
    <property type="entry name" value="DNA_Rep/Repair_Clamp_Loader"/>
</dbReference>
<dbReference type="AlphaFoldDB" id="A0A1W2C7Q5"/>
<dbReference type="STRING" id="1434700.SAMN06296427_10962"/>
<gene>
    <name evidence="1" type="ORF">SAMN06296427_10962</name>
</gene>
<evidence type="ECO:0000313" key="2">
    <source>
        <dbReference type="Proteomes" id="UP000192393"/>
    </source>
</evidence>
<proteinExistence type="predicted"/>
<accession>A0A1W2C7Q5</accession>
<reference evidence="1 2" key="1">
    <citation type="submission" date="2017-04" db="EMBL/GenBank/DDBJ databases">
        <authorList>
            <person name="Afonso C.L."/>
            <person name="Miller P.J."/>
            <person name="Scott M.A."/>
            <person name="Spackman E."/>
            <person name="Goraichik I."/>
            <person name="Dimitrov K.M."/>
            <person name="Suarez D.L."/>
            <person name="Swayne D.E."/>
        </authorList>
    </citation>
    <scope>NUCLEOTIDE SEQUENCE [LARGE SCALE GENOMIC DNA]</scope>
    <source>
        <strain evidence="1 2">CGMCC 1.12708</strain>
    </source>
</reference>
<dbReference type="SUPFAM" id="SSF52540">
    <property type="entry name" value="P-loop containing nucleoside triphosphate hydrolases"/>
    <property type="match status" value="1"/>
</dbReference>
<keyword evidence="2" id="KW-1185">Reference proteome</keyword>
<dbReference type="EMBL" id="FWXS01000009">
    <property type="protein sequence ID" value="SMC81307.1"/>
    <property type="molecule type" value="Genomic_DNA"/>
</dbReference>
<organism evidence="1 2">
    <name type="scientific">Moheibacter sediminis</name>
    <dbReference type="NCBI Taxonomy" id="1434700"/>
    <lineage>
        <taxon>Bacteria</taxon>
        <taxon>Pseudomonadati</taxon>
        <taxon>Bacteroidota</taxon>
        <taxon>Flavobacteriia</taxon>
        <taxon>Flavobacteriales</taxon>
        <taxon>Weeksellaceae</taxon>
        <taxon>Moheibacter</taxon>
    </lineage>
</organism>
<evidence type="ECO:0000313" key="1">
    <source>
        <dbReference type="EMBL" id="SMC81307.1"/>
    </source>
</evidence>
<dbReference type="PANTHER" id="PTHR11669">
    <property type="entry name" value="REPLICATION FACTOR C / DNA POLYMERASE III GAMMA-TAU SUBUNIT"/>
    <property type="match status" value="1"/>
</dbReference>
<sequence length="380" mass="43440">MPYFWVMNWDKIAGQHEIKQKLKESVAEGRISHAQLFVGKEGSGALAMAIAYAGEILSQEKGETALTKVNSLQHPDLHFAYPVASTDSVKDKPTSAQFVREWREFFLENPYGNIFDWLQFLGIEKKQGNINVHEAQEIVKTLSLNSYEGGYKIMIIWLPELMNNAAANKLLKIIEEPPQKTLFLLVSEREDLLLPTITSRCQLVKLDRLSDHEIAEYLKQNKDLSEIEALRLAISANGSLHEALSNLGAGNSEFEAYFVQWVRNAFMAAKNPNVLKNLVEWANELSGWSREQQKQFLSYCSEVFRQALLQNYQAENLVFMRLENDGFNWGKFSPYIHGANIEDILNEINESSYHIERNANAKIVLLDLSIKLTRYLHKKG</sequence>
<dbReference type="PANTHER" id="PTHR11669:SF8">
    <property type="entry name" value="DNA POLYMERASE III SUBUNIT DELTA"/>
    <property type="match status" value="1"/>
</dbReference>
<dbReference type="Gene3D" id="3.40.50.300">
    <property type="entry name" value="P-loop containing nucleotide triphosphate hydrolases"/>
    <property type="match status" value="1"/>
</dbReference>
<dbReference type="Pfam" id="PF13177">
    <property type="entry name" value="DNA_pol3_delta2"/>
    <property type="match status" value="1"/>
</dbReference>
<name>A0A1W2C7Q5_9FLAO</name>
<dbReference type="GO" id="GO:0006261">
    <property type="term" value="P:DNA-templated DNA replication"/>
    <property type="evidence" value="ECO:0007669"/>
    <property type="project" value="TreeGrafter"/>
</dbReference>